<evidence type="ECO:0000313" key="2">
    <source>
        <dbReference type="Proteomes" id="UP000306912"/>
    </source>
</evidence>
<gene>
    <name evidence="1" type="ORF">FEZ08_03710</name>
</gene>
<dbReference type="InParanoid" id="A0A5R8QFH6"/>
<name>A0A5R8QFH6_9FIRM</name>
<dbReference type="Proteomes" id="UP000306912">
    <property type="component" value="Unassembled WGS sequence"/>
</dbReference>
<dbReference type="AlphaFoldDB" id="A0A5R8QFH6"/>
<dbReference type="RefSeq" id="WP_138190369.1">
    <property type="nucleotide sequence ID" value="NZ_VBWP01000002.1"/>
</dbReference>
<organism evidence="1 2">
    <name type="scientific">Culicoidibacter larvae</name>
    <dbReference type="NCBI Taxonomy" id="2579976"/>
    <lineage>
        <taxon>Bacteria</taxon>
        <taxon>Bacillati</taxon>
        <taxon>Bacillota</taxon>
        <taxon>Culicoidibacteria</taxon>
        <taxon>Culicoidibacterales</taxon>
        <taxon>Culicoidibacteraceae</taxon>
        <taxon>Culicoidibacter</taxon>
    </lineage>
</organism>
<reference evidence="1 2" key="1">
    <citation type="submission" date="2019-05" db="EMBL/GenBank/DDBJ databases">
        <title>Culicoidintestinum kansasii gen. nov., sp. nov. from the gastrointestinal tract of the biting midge, Culicoides sonorensis.</title>
        <authorList>
            <person name="Neupane S."/>
            <person name="Ghosh A."/>
            <person name="Gunther S."/>
            <person name="Martin K."/>
            <person name="Zurek L."/>
        </authorList>
    </citation>
    <scope>NUCLEOTIDE SEQUENCE [LARGE SCALE GENOMIC DNA]</scope>
    <source>
        <strain evidence="1 2">CS-1</strain>
    </source>
</reference>
<dbReference type="EMBL" id="VBWP01000002">
    <property type="protein sequence ID" value="TLG76732.1"/>
    <property type="molecule type" value="Genomic_DNA"/>
</dbReference>
<keyword evidence="2" id="KW-1185">Reference proteome</keyword>
<protein>
    <submittedName>
        <fullName evidence="1">Uncharacterized protein</fullName>
    </submittedName>
</protein>
<proteinExistence type="predicted"/>
<accession>A0A5R8QFH6</accession>
<sequence>MHNFWRKVKHQPLKVGIVCLLIVVASGMLVGGNVMAFQVSNSPENVSSNNIEGETILDDTLKNGQYYFSNNFDTNSDTGVYLSVLVNARTGEALNRFLKDGEYKGNGLLGASRISIPSVEYNDSTVPLLPINLFNEFYIPGKLLEGQLPVEENEIMVSKVAAEQYSWQIGDVVKFDANGDVEYSISGIWGEENAAVKHSEKEFLDKYVNLAFIVTVRDIALAQTYTIDELPDDATIVIENKETGEPMYLHPQNDTVDFYNDITGKGIHFTKIDKNTYVIATTETTHNYWTIYIDNPEHAQQFYLDLKNIINNN</sequence>
<comment type="caution">
    <text evidence="1">The sequence shown here is derived from an EMBL/GenBank/DDBJ whole genome shotgun (WGS) entry which is preliminary data.</text>
</comment>
<evidence type="ECO:0000313" key="1">
    <source>
        <dbReference type="EMBL" id="TLG76732.1"/>
    </source>
</evidence>